<sequence>MTSPDTSYSQTVMPSWNALASQPGSMSGYGYSSGPTTQTVYGYPAAPDKQPSLYSHSASYAVQPVQPYGDYYPPPTTMSLTSQFASLAVDSTRSAGGASSGGIVYTEQRGIHIRDLPRRASEDQVRKLIRDAAGREAELINGIEVPLDKDRNPRGWAFVHFRSADLARRMVSMLDGVEFKGRKLQVRLLKEGEAICGGSCSGAVAGAAKGHRSAKHGGGGGGSGSGSKKDQGNGRRREKERGERSSAPSKASPPSSSSRSGPLVVGSGTAGEASSSSSSSGKGKGKEKEKEKERERHGTSKGSKCPVVIADGSLGRRRSVSDRRAAS</sequence>
<feature type="region of interest" description="Disordered" evidence="3">
    <location>
        <begin position="210"/>
        <end position="327"/>
    </location>
</feature>
<reference evidence="5 6" key="1">
    <citation type="journal article" date="2023" name="PLoS ONE">
        <title>Cytospora paraplurivora sp. nov. isolated from orchards with fruit tree decline syndrome in Ontario, Canada.</title>
        <authorList>
            <person name="Ilyukhin E."/>
            <person name="Nguyen H.D.T."/>
            <person name="Castle A.J."/>
            <person name="Ellouze W."/>
        </authorList>
    </citation>
    <scope>NUCLEOTIDE SEQUENCE [LARGE SCALE GENOMIC DNA]</scope>
    <source>
        <strain evidence="5 6">FDS-564</strain>
    </source>
</reference>
<feature type="compositionally biased region" description="Low complexity" evidence="3">
    <location>
        <begin position="245"/>
        <end position="281"/>
    </location>
</feature>
<gene>
    <name evidence="5" type="ORF">SLS53_004706</name>
</gene>
<feature type="domain" description="RRM" evidence="4">
    <location>
        <begin position="109"/>
        <end position="191"/>
    </location>
</feature>
<keyword evidence="1 2" id="KW-0694">RNA-binding</keyword>
<organism evidence="5 6">
    <name type="scientific">Cytospora paraplurivora</name>
    <dbReference type="NCBI Taxonomy" id="2898453"/>
    <lineage>
        <taxon>Eukaryota</taxon>
        <taxon>Fungi</taxon>
        <taxon>Dikarya</taxon>
        <taxon>Ascomycota</taxon>
        <taxon>Pezizomycotina</taxon>
        <taxon>Sordariomycetes</taxon>
        <taxon>Sordariomycetidae</taxon>
        <taxon>Diaporthales</taxon>
        <taxon>Cytosporaceae</taxon>
        <taxon>Cytospora</taxon>
    </lineage>
</organism>
<evidence type="ECO:0000256" key="3">
    <source>
        <dbReference type="SAM" id="MobiDB-lite"/>
    </source>
</evidence>
<dbReference type="InterPro" id="IPR050374">
    <property type="entry name" value="RRT5_SRSF_SR"/>
</dbReference>
<feature type="compositionally biased region" description="Gly residues" evidence="3">
    <location>
        <begin position="216"/>
        <end position="225"/>
    </location>
</feature>
<comment type="caution">
    <text evidence="5">The sequence shown here is derived from an EMBL/GenBank/DDBJ whole genome shotgun (WGS) entry which is preliminary data.</text>
</comment>
<dbReference type="EMBL" id="JAJSPL020000016">
    <property type="protein sequence ID" value="KAK7742120.1"/>
    <property type="molecule type" value="Genomic_DNA"/>
</dbReference>
<accession>A0AAN9YG53</accession>
<evidence type="ECO:0000259" key="4">
    <source>
        <dbReference type="PROSITE" id="PS50102"/>
    </source>
</evidence>
<dbReference type="InterPro" id="IPR000504">
    <property type="entry name" value="RRM_dom"/>
</dbReference>
<dbReference type="GO" id="GO:0005634">
    <property type="term" value="C:nucleus"/>
    <property type="evidence" value="ECO:0007669"/>
    <property type="project" value="TreeGrafter"/>
</dbReference>
<proteinExistence type="predicted"/>
<dbReference type="PANTHER" id="PTHR23003">
    <property type="entry name" value="RNA RECOGNITION MOTIF RRM DOMAIN CONTAINING PROTEIN"/>
    <property type="match status" value="1"/>
</dbReference>
<dbReference type="GO" id="GO:0003729">
    <property type="term" value="F:mRNA binding"/>
    <property type="evidence" value="ECO:0007669"/>
    <property type="project" value="TreeGrafter"/>
</dbReference>
<dbReference type="SUPFAM" id="SSF54928">
    <property type="entry name" value="RNA-binding domain, RBD"/>
    <property type="match status" value="1"/>
</dbReference>
<keyword evidence="6" id="KW-1185">Reference proteome</keyword>
<dbReference type="PROSITE" id="PS50102">
    <property type="entry name" value="RRM"/>
    <property type="match status" value="1"/>
</dbReference>
<dbReference type="InterPro" id="IPR035979">
    <property type="entry name" value="RBD_domain_sf"/>
</dbReference>
<dbReference type="Gene3D" id="3.30.70.330">
    <property type="match status" value="1"/>
</dbReference>
<feature type="compositionally biased region" description="Basic and acidic residues" evidence="3">
    <location>
        <begin position="284"/>
        <end position="298"/>
    </location>
</feature>
<dbReference type="InterPro" id="IPR012677">
    <property type="entry name" value="Nucleotide-bd_a/b_plait_sf"/>
</dbReference>
<evidence type="ECO:0000256" key="1">
    <source>
        <dbReference type="ARBA" id="ARBA00022884"/>
    </source>
</evidence>
<feature type="compositionally biased region" description="Basic and acidic residues" evidence="3">
    <location>
        <begin position="227"/>
        <end position="244"/>
    </location>
</feature>
<dbReference type="SMART" id="SM00360">
    <property type="entry name" value="RRM"/>
    <property type="match status" value="1"/>
</dbReference>
<dbReference type="Proteomes" id="UP001320245">
    <property type="component" value="Unassembled WGS sequence"/>
</dbReference>
<evidence type="ECO:0000313" key="5">
    <source>
        <dbReference type="EMBL" id="KAK7742120.1"/>
    </source>
</evidence>
<evidence type="ECO:0000313" key="6">
    <source>
        <dbReference type="Proteomes" id="UP001320245"/>
    </source>
</evidence>
<name>A0AAN9YG53_9PEZI</name>
<dbReference type="AlphaFoldDB" id="A0AAN9YG53"/>
<evidence type="ECO:0000256" key="2">
    <source>
        <dbReference type="PROSITE-ProRule" id="PRU00176"/>
    </source>
</evidence>
<protein>
    <recommendedName>
        <fullName evidence="4">RRM domain-containing protein</fullName>
    </recommendedName>
</protein>
<dbReference type="CDD" id="cd00590">
    <property type="entry name" value="RRM_SF"/>
    <property type="match status" value="1"/>
</dbReference>
<dbReference type="GO" id="GO:0005737">
    <property type="term" value="C:cytoplasm"/>
    <property type="evidence" value="ECO:0007669"/>
    <property type="project" value="TreeGrafter"/>
</dbReference>
<dbReference type="Pfam" id="PF00076">
    <property type="entry name" value="RRM_1"/>
    <property type="match status" value="1"/>
</dbReference>